<accession>A0A8J4FTF9</accession>
<protein>
    <submittedName>
        <fullName evidence="1">Uncharacterized protein</fullName>
    </submittedName>
</protein>
<reference evidence="1" key="1">
    <citation type="journal article" date="2021" name="Proc. Natl. Acad. Sci. U.S.A.">
        <title>Three genomes in the algal genus Volvox reveal the fate of a haploid sex-determining region after a transition to homothallism.</title>
        <authorList>
            <person name="Yamamoto K."/>
            <person name="Hamaji T."/>
            <person name="Kawai-Toyooka H."/>
            <person name="Matsuzaki R."/>
            <person name="Takahashi F."/>
            <person name="Nishimura Y."/>
            <person name="Kawachi M."/>
            <person name="Noguchi H."/>
            <person name="Minakuchi Y."/>
            <person name="Umen J.G."/>
            <person name="Toyoda A."/>
            <person name="Nozaki H."/>
        </authorList>
    </citation>
    <scope>NUCLEOTIDE SEQUENCE</scope>
    <source>
        <strain evidence="1">NIES-3786</strain>
    </source>
</reference>
<dbReference type="OrthoDB" id="273345at2759"/>
<keyword evidence="2" id="KW-1185">Reference proteome</keyword>
<dbReference type="Proteomes" id="UP000747110">
    <property type="component" value="Unassembled WGS sequence"/>
</dbReference>
<comment type="caution">
    <text evidence="1">The sequence shown here is derived from an EMBL/GenBank/DDBJ whole genome shotgun (WGS) entry which is preliminary data.</text>
</comment>
<dbReference type="EMBL" id="BNCP01000043">
    <property type="protein sequence ID" value="GIL88244.1"/>
    <property type="molecule type" value="Genomic_DNA"/>
</dbReference>
<dbReference type="AlphaFoldDB" id="A0A8J4FTF9"/>
<name>A0A8J4FTF9_9CHLO</name>
<evidence type="ECO:0000313" key="2">
    <source>
        <dbReference type="Proteomes" id="UP000747110"/>
    </source>
</evidence>
<gene>
    <name evidence="1" type="ORF">Vretifemale_16189</name>
</gene>
<organism evidence="1 2">
    <name type="scientific">Volvox reticuliferus</name>
    <dbReference type="NCBI Taxonomy" id="1737510"/>
    <lineage>
        <taxon>Eukaryota</taxon>
        <taxon>Viridiplantae</taxon>
        <taxon>Chlorophyta</taxon>
        <taxon>core chlorophytes</taxon>
        <taxon>Chlorophyceae</taxon>
        <taxon>CS clade</taxon>
        <taxon>Chlamydomonadales</taxon>
        <taxon>Volvocaceae</taxon>
        <taxon>Volvox</taxon>
    </lineage>
</organism>
<sequence length="144" mass="16136">MDDRLPGTSRAFPCQRAPQLLISLRVTLCGASSNVDWLACLQGSQAVLLACPFEQVAVQQFYPAEPCLQNFLPRFQRSCHGHQIRYRSCMLPSFCVKSVRAALEIHSRPVQECHVLSTQGSYAVYQVNKSFGAGDWERLRGTCK</sequence>
<proteinExistence type="predicted"/>
<evidence type="ECO:0000313" key="1">
    <source>
        <dbReference type="EMBL" id="GIL88244.1"/>
    </source>
</evidence>